<dbReference type="RefSeq" id="WP_210663274.1">
    <property type="nucleotide sequence ID" value="NZ_JAGKQQ010000002.1"/>
</dbReference>
<comment type="caution">
    <text evidence="1">The sequence shown here is derived from an EMBL/GenBank/DDBJ whole genome shotgun (WGS) entry which is preliminary data.</text>
</comment>
<dbReference type="Proteomes" id="UP000676565">
    <property type="component" value="Unassembled WGS sequence"/>
</dbReference>
<sequence>MIEPLLLKPDNVSAIAPTVFQHVWRSTLDQPGFALLRLTREVNSRELRRAMVELVAAFPVAFVPERFGRFDQQVSSKFHRDGAPPASLLVLGYESTRVRSRFWLADASAAAVRANLSLSAYLAAHNPMFPAGEAELVSVITELDLPHGESFIVVANNSLLPFDPGAGNPLGVLHKAVIESPDPNGRRVINSIGFTPRSENVTGLPPAERERFLTRDDLD</sequence>
<evidence type="ECO:0000313" key="2">
    <source>
        <dbReference type="Proteomes" id="UP000676565"/>
    </source>
</evidence>
<keyword evidence="2" id="KW-1185">Reference proteome</keyword>
<reference evidence="1 2" key="1">
    <citation type="submission" date="2021-04" db="EMBL/GenBank/DDBJ databases">
        <authorList>
            <person name="Ivanova A."/>
        </authorList>
    </citation>
    <scope>NUCLEOTIDE SEQUENCE [LARGE SCALE GENOMIC DNA]</scope>
    <source>
        <strain evidence="1 2">G18</strain>
    </source>
</reference>
<accession>A0ABS5C4S8</accession>
<organism evidence="1 2">
    <name type="scientific">Gemmata palustris</name>
    <dbReference type="NCBI Taxonomy" id="2822762"/>
    <lineage>
        <taxon>Bacteria</taxon>
        <taxon>Pseudomonadati</taxon>
        <taxon>Planctomycetota</taxon>
        <taxon>Planctomycetia</taxon>
        <taxon>Gemmatales</taxon>
        <taxon>Gemmataceae</taxon>
        <taxon>Gemmata</taxon>
    </lineage>
</organism>
<gene>
    <name evidence="1" type="ORF">J8F10_36930</name>
</gene>
<dbReference type="EMBL" id="JAGKQQ010000002">
    <property type="protein sequence ID" value="MBP3960840.1"/>
    <property type="molecule type" value="Genomic_DNA"/>
</dbReference>
<evidence type="ECO:0000313" key="1">
    <source>
        <dbReference type="EMBL" id="MBP3960840.1"/>
    </source>
</evidence>
<protein>
    <submittedName>
        <fullName evidence="1">Uncharacterized protein</fullName>
    </submittedName>
</protein>
<proteinExistence type="predicted"/>
<name>A0ABS5C4S8_9BACT</name>